<keyword evidence="3" id="KW-1185">Reference proteome</keyword>
<protein>
    <submittedName>
        <fullName evidence="2">Uncharacterized protein</fullName>
    </submittedName>
</protein>
<feature type="region of interest" description="Disordered" evidence="1">
    <location>
        <begin position="84"/>
        <end position="113"/>
    </location>
</feature>
<dbReference type="OrthoDB" id="3263025at2759"/>
<feature type="region of interest" description="Disordered" evidence="1">
    <location>
        <begin position="1"/>
        <end position="61"/>
    </location>
</feature>
<name>A0A9P5N122_9AGAM</name>
<dbReference type="Proteomes" id="UP000759537">
    <property type="component" value="Unassembled WGS sequence"/>
</dbReference>
<reference evidence="2" key="2">
    <citation type="journal article" date="2020" name="Nat. Commun.">
        <title>Large-scale genome sequencing of mycorrhizal fungi provides insights into the early evolution of symbiotic traits.</title>
        <authorList>
            <person name="Miyauchi S."/>
            <person name="Kiss E."/>
            <person name="Kuo A."/>
            <person name="Drula E."/>
            <person name="Kohler A."/>
            <person name="Sanchez-Garcia M."/>
            <person name="Morin E."/>
            <person name="Andreopoulos B."/>
            <person name="Barry K.W."/>
            <person name="Bonito G."/>
            <person name="Buee M."/>
            <person name="Carver A."/>
            <person name="Chen C."/>
            <person name="Cichocki N."/>
            <person name="Clum A."/>
            <person name="Culley D."/>
            <person name="Crous P.W."/>
            <person name="Fauchery L."/>
            <person name="Girlanda M."/>
            <person name="Hayes R.D."/>
            <person name="Keri Z."/>
            <person name="LaButti K."/>
            <person name="Lipzen A."/>
            <person name="Lombard V."/>
            <person name="Magnuson J."/>
            <person name="Maillard F."/>
            <person name="Murat C."/>
            <person name="Nolan M."/>
            <person name="Ohm R.A."/>
            <person name="Pangilinan J."/>
            <person name="Pereira M.F."/>
            <person name="Perotto S."/>
            <person name="Peter M."/>
            <person name="Pfister S."/>
            <person name="Riley R."/>
            <person name="Sitrit Y."/>
            <person name="Stielow J.B."/>
            <person name="Szollosi G."/>
            <person name="Zifcakova L."/>
            <person name="Stursova M."/>
            <person name="Spatafora J.W."/>
            <person name="Tedersoo L."/>
            <person name="Vaario L.M."/>
            <person name="Yamada A."/>
            <person name="Yan M."/>
            <person name="Wang P."/>
            <person name="Xu J."/>
            <person name="Bruns T."/>
            <person name="Baldrian P."/>
            <person name="Vilgalys R."/>
            <person name="Dunand C."/>
            <person name="Henrissat B."/>
            <person name="Grigoriev I.V."/>
            <person name="Hibbett D."/>
            <person name="Nagy L.G."/>
            <person name="Martin F.M."/>
        </authorList>
    </citation>
    <scope>NUCLEOTIDE SEQUENCE</scope>
    <source>
        <strain evidence="2">Prilba</strain>
    </source>
</reference>
<feature type="compositionally biased region" description="Basic and acidic residues" evidence="1">
    <location>
        <begin position="84"/>
        <end position="96"/>
    </location>
</feature>
<organism evidence="2 3">
    <name type="scientific">Russula ochroleuca</name>
    <dbReference type="NCBI Taxonomy" id="152965"/>
    <lineage>
        <taxon>Eukaryota</taxon>
        <taxon>Fungi</taxon>
        <taxon>Dikarya</taxon>
        <taxon>Basidiomycota</taxon>
        <taxon>Agaricomycotina</taxon>
        <taxon>Agaricomycetes</taxon>
        <taxon>Russulales</taxon>
        <taxon>Russulaceae</taxon>
        <taxon>Russula</taxon>
    </lineage>
</organism>
<evidence type="ECO:0000313" key="2">
    <source>
        <dbReference type="EMBL" id="KAF8483526.1"/>
    </source>
</evidence>
<dbReference type="EMBL" id="WHVB01000004">
    <property type="protein sequence ID" value="KAF8483526.1"/>
    <property type="molecule type" value="Genomic_DNA"/>
</dbReference>
<accession>A0A9P5N122</accession>
<reference evidence="2" key="1">
    <citation type="submission" date="2019-10" db="EMBL/GenBank/DDBJ databases">
        <authorList>
            <consortium name="DOE Joint Genome Institute"/>
            <person name="Kuo A."/>
            <person name="Miyauchi S."/>
            <person name="Kiss E."/>
            <person name="Drula E."/>
            <person name="Kohler A."/>
            <person name="Sanchez-Garcia M."/>
            <person name="Andreopoulos B."/>
            <person name="Barry K.W."/>
            <person name="Bonito G."/>
            <person name="Buee M."/>
            <person name="Carver A."/>
            <person name="Chen C."/>
            <person name="Cichocki N."/>
            <person name="Clum A."/>
            <person name="Culley D."/>
            <person name="Crous P.W."/>
            <person name="Fauchery L."/>
            <person name="Girlanda M."/>
            <person name="Hayes R."/>
            <person name="Keri Z."/>
            <person name="LaButti K."/>
            <person name="Lipzen A."/>
            <person name="Lombard V."/>
            <person name="Magnuson J."/>
            <person name="Maillard F."/>
            <person name="Morin E."/>
            <person name="Murat C."/>
            <person name="Nolan M."/>
            <person name="Ohm R."/>
            <person name="Pangilinan J."/>
            <person name="Pereira M."/>
            <person name="Perotto S."/>
            <person name="Peter M."/>
            <person name="Riley R."/>
            <person name="Sitrit Y."/>
            <person name="Stielow B."/>
            <person name="Szollosi G."/>
            <person name="Zifcakova L."/>
            <person name="Stursova M."/>
            <person name="Spatafora J.W."/>
            <person name="Tedersoo L."/>
            <person name="Vaario L.-M."/>
            <person name="Yamada A."/>
            <person name="Yan M."/>
            <person name="Wang P."/>
            <person name="Xu J."/>
            <person name="Bruns T."/>
            <person name="Baldrian P."/>
            <person name="Vilgalys R."/>
            <person name="Henrissat B."/>
            <person name="Grigoriev I.V."/>
            <person name="Hibbett D."/>
            <person name="Nagy L.G."/>
            <person name="Martin F.M."/>
        </authorList>
    </citation>
    <scope>NUCLEOTIDE SEQUENCE</scope>
    <source>
        <strain evidence="2">Prilba</strain>
    </source>
</reference>
<comment type="caution">
    <text evidence="2">The sequence shown here is derived from an EMBL/GenBank/DDBJ whole genome shotgun (WGS) entry which is preliminary data.</text>
</comment>
<feature type="compositionally biased region" description="Low complexity" evidence="1">
    <location>
        <begin position="9"/>
        <end position="18"/>
    </location>
</feature>
<evidence type="ECO:0000313" key="3">
    <source>
        <dbReference type="Proteomes" id="UP000759537"/>
    </source>
</evidence>
<gene>
    <name evidence="2" type="ORF">DFH94DRAFT_314764</name>
</gene>
<proteinExistence type="predicted"/>
<evidence type="ECO:0000256" key="1">
    <source>
        <dbReference type="SAM" id="MobiDB-lite"/>
    </source>
</evidence>
<dbReference type="AlphaFoldDB" id="A0A9P5N122"/>
<sequence length="268" mass="30039">MVRVSDLYSSQPSSSQFPCNEEDVERAFWQSSPTTLDELKQRTDNQCHQAASNDQDRPDDPLCLSTEQSKLIRQTWTSAARLVRSPDGETRTSSHHEYRHRRGEAAGPDSTITSTVLSSDKSIFFGHLKNIEKVCNTVDERMQKRKIQKEWSTRMISETARLRDEANLENMHVYGERPHRNDNTDTAEVDAFDDDHPGIPRSESVEEVPTSQSQERYLSIFHLSQTGFLSAPRAPINDNRAGVVVTSVKSPGPVTNAILSEDPAAGGL</sequence>